<accession>A0A0K2AVL2</accession>
<dbReference type="EMBL" id="CP012382">
    <property type="protein sequence ID" value="AKZ57044.1"/>
    <property type="molecule type" value="Genomic_DNA"/>
</dbReference>
<protein>
    <submittedName>
        <fullName evidence="2">Uncharacterized protein</fullName>
    </submittedName>
</protein>
<feature type="region of interest" description="Disordered" evidence="1">
    <location>
        <begin position="77"/>
        <end position="98"/>
    </location>
</feature>
<evidence type="ECO:0000313" key="3">
    <source>
        <dbReference type="Proteomes" id="UP000061018"/>
    </source>
</evidence>
<gene>
    <name evidence="2" type="ORF">SAM23877_3999</name>
</gene>
<feature type="compositionally biased region" description="Low complexity" evidence="1">
    <location>
        <begin position="84"/>
        <end position="98"/>
    </location>
</feature>
<reference evidence="3" key="1">
    <citation type="journal article" date="2015" name="J. Biotechnol.">
        <title>Complete genome sequence of Streptomyces ambofaciens ATCC 23877, the spiramycin producer.</title>
        <authorList>
            <person name="Thibessard A."/>
            <person name="Haas D."/>
            <person name="Gerbaud C."/>
            <person name="Aigle B."/>
            <person name="Lautru S."/>
            <person name="Pernodet J.L."/>
            <person name="Leblond P."/>
        </authorList>
    </citation>
    <scope>NUCLEOTIDE SEQUENCE [LARGE SCALE GENOMIC DNA]</scope>
    <source>
        <strain evidence="3">ATCC 23877 / 3486 / DSM 40053 / JCM 4204 / NBRC 12836 / NRRL B-2516</strain>
    </source>
</reference>
<proteinExistence type="predicted"/>
<sequence length="98" mass="10587">MPFGTSLRGPGGPRSSTLSSDIERSLYLIKALFRAEKRLNPKLGHPLGGRKVPAHEVFRSSRTVIGRECGWVSRRCSPKGRRTTGGAARGRPGCGRAT</sequence>
<organism evidence="2 3">
    <name type="scientific">Streptomyces ambofaciens (strain ATCC 23877 / 3486 / DSM 40053 / JCM 4204 / NBRC 12836 / NRRL B-2516)</name>
    <dbReference type="NCBI Taxonomy" id="278992"/>
    <lineage>
        <taxon>Bacteria</taxon>
        <taxon>Bacillati</taxon>
        <taxon>Actinomycetota</taxon>
        <taxon>Actinomycetes</taxon>
        <taxon>Kitasatosporales</taxon>
        <taxon>Streptomycetaceae</taxon>
        <taxon>Streptomyces</taxon>
    </lineage>
</organism>
<dbReference type="Proteomes" id="UP000061018">
    <property type="component" value="Chromosome"/>
</dbReference>
<evidence type="ECO:0000256" key="1">
    <source>
        <dbReference type="SAM" id="MobiDB-lite"/>
    </source>
</evidence>
<dbReference type="KEGG" id="samb:SAM23877_3999"/>
<name>A0A0K2AVL2_STRA7</name>
<dbReference type="AlphaFoldDB" id="A0A0K2AVL2"/>
<evidence type="ECO:0000313" key="2">
    <source>
        <dbReference type="EMBL" id="AKZ57044.1"/>
    </source>
</evidence>